<keyword evidence="2" id="KW-0472">Membrane</keyword>
<accession>A0A2Z6RWU4</accession>
<feature type="region of interest" description="Disordered" evidence="1">
    <location>
        <begin position="140"/>
        <end position="176"/>
    </location>
</feature>
<evidence type="ECO:0000313" key="4">
    <source>
        <dbReference type="EMBL" id="GES90948.1"/>
    </source>
</evidence>
<gene>
    <name evidence="4" type="ORF">RCL2_001777900</name>
    <name evidence="3" type="ORF">RclHR1_07530007</name>
</gene>
<evidence type="ECO:0008006" key="6">
    <source>
        <dbReference type="Google" id="ProtNLM"/>
    </source>
</evidence>
<feature type="transmembrane region" description="Helical" evidence="2">
    <location>
        <begin position="38"/>
        <end position="63"/>
    </location>
</feature>
<dbReference type="AlphaFoldDB" id="A0A2Z6RWU4"/>
<proteinExistence type="predicted"/>
<dbReference type="EMBL" id="BLAL01000197">
    <property type="protein sequence ID" value="GES90948.1"/>
    <property type="molecule type" value="Genomic_DNA"/>
</dbReference>
<reference evidence="3 5" key="1">
    <citation type="submission" date="2017-11" db="EMBL/GenBank/DDBJ databases">
        <title>The genome of Rhizophagus clarus HR1 reveals common genetic basis of auxotrophy among arbuscular mycorrhizal fungi.</title>
        <authorList>
            <person name="Kobayashi Y."/>
        </authorList>
    </citation>
    <scope>NUCLEOTIDE SEQUENCE [LARGE SCALE GENOMIC DNA]</scope>
    <source>
        <strain evidence="3 5">HR1</strain>
    </source>
</reference>
<keyword evidence="2" id="KW-1133">Transmembrane helix</keyword>
<keyword evidence="5" id="KW-1185">Reference proteome</keyword>
<feature type="compositionally biased region" description="Acidic residues" evidence="1">
    <location>
        <begin position="142"/>
        <end position="161"/>
    </location>
</feature>
<sequence length="237" mass="27350">MILKKIITPNLVKSIEAVYFWTNGRWDQLDLDDWSVDVFTLIGSILLVIILQNMLIAIMTSAFDDAKEVSRHAVLKFRAEMIADYETTEKLFGNKEGNPRYVYFTARSDYIENWLKKSEKARESHKNFLTDGNNNNSWYYGDDVDDCDNSNDNDDDDDNDDSGGNKNLINSLQDNTSQSRIPLSSYWFVDVDEDEDKSRNLLITSKIQSNNIQILQSKIDHIINLLQNQNDDMIISV</sequence>
<evidence type="ECO:0000313" key="5">
    <source>
        <dbReference type="Proteomes" id="UP000247702"/>
    </source>
</evidence>
<dbReference type="Proteomes" id="UP000615446">
    <property type="component" value="Unassembled WGS sequence"/>
</dbReference>
<organism evidence="3 5">
    <name type="scientific">Rhizophagus clarus</name>
    <dbReference type="NCBI Taxonomy" id="94130"/>
    <lineage>
        <taxon>Eukaryota</taxon>
        <taxon>Fungi</taxon>
        <taxon>Fungi incertae sedis</taxon>
        <taxon>Mucoromycota</taxon>
        <taxon>Glomeromycotina</taxon>
        <taxon>Glomeromycetes</taxon>
        <taxon>Glomerales</taxon>
        <taxon>Glomeraceae</taxon>
        <taxon>Rhizophagus</taxon>
    </lineage>
</organism>
<dbReference type="EMBL" id="BEXD01004152">
    <property type="protein sequence ID" value="GBC07558.1"/>
    <property type="molecule type" value="Genomic_DNA"/>
</dbReference>
<name>A0A2Z6RWU4_9GLOM</name>
<evidence type="ECO:0000313" key="3">
    <source>
        <dbReference type="EMBL" id="GBC07558.1"/>
    </source>
</evidence>
<evidence type="ECO:0000256" key="1">
    <source>
        <dbReference type="SAM" id="MobiDB-lite"/>
    </source>
</evidence>
<keyword evidence="2" id="KW-0812">Transmembrane</keyword>
<dbReference type="STRING" id="94130.A0A2Z6RWU4"/>
<evidence type="ECO:0000256" key="2">
    <source>
        <dbReference type="SAM" id="Phobius"/>
    </source>
</evidence>
<comment type="caution">
    <text evidence="3">The sequence shown here is derived from an EMBL/GenBank/DDBJ whole genome shotgun (WGS) entry which is preliminary data.</text>
</comment>
<dbReference type="Proteomes" id="UP000247702">
    <property type="component" value="Unassembled WGS sequence"/>
</dbReference>
<feature type="compositionally biased region" description="Polar residues" evidence="1">
    <location>
        <begin position="162"/>
        <end position="176"/>
    </location>
</feature>
<dbReference type="OrthoDB" id="2436973at2759"/>
<reference evidence="4" key="2">
    <citation type="submission" date="2019-10" db="EMBL/GenBank/DDBJ databases">
        <title>Conservation and host-specific expression of non-tandemly repeated heterogenous ribosome RNA gene in arbuscular mycorrhizal fungi.</title>
        <authorList>
            <person name="Maeda T."/>
            <person name="Kobayashi Y."/>
            <person name="Nakagawa T."/>
            <person name="Ezawa T."/>
            <person name="Yamaguchi K."/>
            <person name="Bino T."/>
            <person name="Nishimoto Y."/>
            <person name="Shigenobu S."/>
            <person name="Kawaguchi M."/>
        </authorList>
    </citation>
    <scope>NUCLEOTIDE SEQUENCE</scope>
    <source>
        <strain evidence="4">HR1</strain>
    </source>
</reference>
<protein>
    <recommendedName>
        <fullName evidence="6">Ion transport domain-containing protein</fullName>
    </recommendedName>
</protein>